<protein>
    <recommendedName>
        <fullName evidence="2">EF-hand domain-containing protein</fullName>
    </recommendedName>
</protein>
<dbReference type="Pfam" id="PF03382">
    <property type="entry name" value="DUF285"/>
    <property type="match status" value="1"/>
</dbReference>
<dbReference type="AlphaFoldDB" id="A0A242CHT3"/>
<dbReference type="SMART" id="SM00635">
    <property type="entry name" value="BID_2"/>
    <property type="match status" value="2"/>
</dbReference>
<dbReference type="OrthoDB" id="275270at2"/>
<dbReference type="InterPro" id="IPR002048">
    <property type="entry name" value="EF_hand_dom"/>
</dbReference>
<dbReference type="PROSITE" id="PS50222">
    <property type="entry name" value="EF_HAND_2"/>
    <property type="match status" value="1"/>
</dbReference>
<dbReference type="NCBIfam" id="TIGR02167">
    <property type="entry name" value="Liste_lipo_26"/>
    <property type="match status" value="2"/>
</dbReference>
<dbReference type="PANTHER" id="PTHR41775:SF1">
    <property type="entry name" value="PEPTIDASE M6-LIKE DOMAIN-CONTAINING PROTEIN"/>
    <property type="match status" value="1"/>
</dbReference>
<organism evidence="3">
    <name type="scientific">Candidatus Enterococcus mansonii</name>
    <dbReference type="NCBI Taxonomy" id="1834181"/>
    <lineage>
        <taxon>Bacteria</taxon>
        <taxon>Bacillati</taxon>
        <taxon>Bacillota</taxon>
        <taxon>Bacilli</taxon>
        <taxon>Lactobacillales</taxon>
        <taxon>Enterococcaceae</taxon>
        <taxon>Enterococcus</taxon>
    </lineage>
</organism>
<name>A0A242CHT3_9ENTE</name>
<dbReference type="InterPro" id="IPR005046">
    <property type="entry name" value="DUF285"/>
</dbReference>
<feature type="domain" description="EF-hand" evidence="2">
    <location>
        <begin position="230"/>
        <end position="256"/>
    </location>
</feature>
<dbReference type="InterPro" id="IPR003343">
    <property type="entry name" value="Big_2"/>
</dbReference>
<dbReference type="InterPro" id="IPR018247">
    <property type="entry name" value="EF_Hand_1_Ca_BS"/>
</dbReference>
<sequence>MKKGKGNNRFLGSILVAVSILTATKANAAPALQEEVKFQQPNGIEVKATQYGDEFFHYTVGEDSSLYAKKADGYWYYETKGANTRQKEAKVGIDPKPQNVKMQSDVKDDITIEKKRANFNQRILTKQNKKLSKDQNLLVVLIEFNDVKLTTSLEEWQKKVFSTEGKTVKSFFSEQTNKRIELQPAKETADIKDGVMKIHMDQEHPDKGSGFNIFELATDILQKIKHQIDFSSYDTNKDHAIEPDELHVMFVIAGYEHSAGNIGKGVWGRKGWSSNLTTVDGMKFTDFTMFGEKMKYNDKDISSTIGVICHELGHDLGLPDLYNTEGDGAGLGIMSLMSQGSWGEESGEFGGMTPVGLDAYSKVQLGIPDEEMNPAQKYDKKIHAISEATDPTILKLQSQNQNEYFLLENRQLYGFDKGMRKFNHQLTGGIAVYRVNTDYYKNVGVGKQLVTALEADEGILGYSNYDRNQIFGSNPFYYAGKNLSNGVQPIQINKKTIPSTKLSDGNYLETSLTVMSDSAAEMTVKIGEDGYVPVEKIEIEPKDLTLEFGESIELKATITPENATYKGIEWSEKFFIPSFPKMVDKNGKVTVPKSMFASGILEVTAKSIDGEKSNTIKVKIISKKVTGISLAQENVTLNVDETQKLDYSIQPENAADKRVDWSSSNEEVVTVSKDGVITAKKQGNALVTATTTEGKKTATSKVSVVGRADAEGVFGTVPWSWEKESQTVTFKGGKFFDTDTYNSIYEKIEKLPELEGKKIKKIVFKEPIELSQNSSALFYWLGYLESIEGAHFLDTSKVVDMSLMFMNTLALTSLDIRNWDVSNVKVMNSMFYAAGAIEELDLNTWDVSNVEVMSSMFFNMRKLKKLNINNWDVRNVIEMSDAFNMTLSLPELNLSGWNTNKATGYIQEFTGTNDRLEKFVLGENCQLPIKYYYAGFPMDGGETYTGRWLKVSETGETIKVYETAKDLLDTYDCNGGIFIRERKE</sequence>
<evidence type="ECO:0000313" key="3">
    <source>
        <dbReference type="EMBL" id="OTO09804.1"/>
    </source>
</evidence>
<dbReference type="NCBIfam" id="TIGR03296">
    <property type="entry name" value="M6dom_TIGR03296"/>
    <property type="match status" value="1"/>
</dbReference>
<dbReference type="EMBL" id="NGLE01000001">
    <property type="protein sequence ID" value="OTO09804.1"/>
    <property type="molecule type" value="Genomic_DNA"/>
</dbReference>
<feature type="signal peptide" evidence="1">
    <location>
        <begin position="1"/>
        <end position="28"/>
    </location>
</feature>
<dbReference type="Gene3D" id="3.80.10.10">
    <property type="entry name" value="Ribonuclease Inhibitor"/>
    <property type="match status" value="1"/>
</dbReference>
<reference evidence="3" key="1">
    <citation type="submission" date="2017-05" db="EMBL/GenBank/DDBJ databases">
        <title>The Genome Sequence of Enterococcus sp. 4G2_DIV0659.</title>
        <authorList>
            <consortium name="The Broad Institute Genomics Platform"/>
            <consortium name="The Broad Institute Genomic Center for Infectious Diseases"/>
            <person name="Earl A."/>
            <person name="Manson A."/>
            <person name="Schwartman J."/>
            <person name="Gilmore M."/>
            <person name="Abouelleil A."/>
            <person name="Cao P."/>
            <person name="Chapman S."/>
            <person name="Cusick C."/>
            <person name="Shea T."/>
            <person name="Young S."/>
            <person name="Neafsey D."/>
            <person name="Nusbaum C."/>
            <person name="Birren B."/>
        </authorList>
    </citation>
    <scope>NUCLEOTIDE SEQUENCE [LARGE SCALE GENOMIC DNA]</scope>
    <source>
        <strain evidence="3">4G2_DIV0659</strain>
    </source>
</reference>
<dbReference type="PANTHER" id="PTHR41775">
    <property type="entry name" value="SECRETED PROTEIN-RELATED"/>
    <property type="match status" value="1"/>
</dbReference>
<gene>
    <name evidence="3" type="ORF">A5880_000487</name>
</gene>
<dbReference type="Pfam" id="PF02368">
    <property type="entry name" value="Big_2"/>
    <property type="match status" value="1"/>
</dbReference>
<accession>A0A242CHT3</accession>
<dbReference type="Gene3D" id="2.60.40.1080">
    <property type="match status" value="2"/>
</dbReference>
<evidence type="ECO:0000256" key="1">
    <source>
        <dbReference type="SAM" id="SignalP"/>
    </source>
</evidence>
<dbReference type="SUPFAM" id="SSF55486">
    <property type="entry name" value="Metalloproteases ('zincins'), catalytic domain"/>
    <property type="match status" value="1"/>
</dbReference>
<dbReference type="PROSITE" id="PS00018">
    <property type="entry name" value="EF_HAND_1"/>
    <property type="match status" value="1"/>
</dbReference>
<dbReference type="GO" id="GO:0006508">
    <property type="term" value="P:proteolysis"/>
    <property type="evidence" value="ECO:0007669"/>
    <property type="project" value="InterPro"/>
</dbReference>
<proteinExistence type="predicted"/>
<dbReference type="InterPro" id="IPR008757">
    <property type="entry name" value="Peptidase_M6-like_domain"/>
</dbReference>
<dbReference type="InterPro" id="IPR008964">
    <property type="entry name" value="Invasin/intimin_cell_adhesion"/>
</dbReference>
<evidence type="ECO:0000259" key="2">
    <source>
        <dbReference type="PROSITE" id="PS50222"/>
    </source>
</evidence>
<comment type="caution">
    <text evidence="3">The sequence shown here is derived from an EMBL/GenBank/DDBJ whole genome shotgun (WGS) entry which is preliminary data.</text>
</comment>
<dbReference type="InterPro" id="IPR032675">
    <property type="entry name" value="LRR_dom_sf"/>
</dbReference>
<keyword evidence="1" id="KW-0732">Signal</keyword>
<feature type="chain" id="PRO_5013167809" description="EF-hand domain-containing protein" evidence="1">
    <location>
        <begin position="29"/>
        <end position="984"/>
    </location>
</feature>
<dbReference type="SUPFAM" id="SSF52047">
    <property type="entry name" value="RNI-like"/>
    <property type="match status" value="1"/>
</dbReference>
<dbReference type="InterPro" id="IPR011889">
    <property type="entry name" value="Liste_lipo_26"/>
</dbReference>
<dbReference type="SUPFAM" id="SSF49373">
    <property type="entry name" value="Invasin/intimin cell-adhesion fragments"/>
    <property type="match status" value="1"/>
</dbReference>
<dbReference type="GO" id="GO:0005509">
    <property type="term" value="F:calcium ion binding"/>
    <property type="evidence" value="ECO:0007669"/>
    <property type="project" value="InterPro"/>
</dbReference>
<dbReference type="Pfam" id="PF05547">
    <property type="entry name" value="Peptidase_M6"/>
    <property type="match status" value="1"/>
</dbReference>
<dbReference type="GO" id="GO:0008233">
    <property type="term" value="F:peptidase activity"/>
    <property type="evidence" value="ECO:0007669"/>
    <property type="project" value="InterPro"/>
</dbReference>